<dbReference type="Proteomes" id="UP000531840">
    <property type="component" value="Unassembled WGS sequence"/>
</dbReference>
<feature type="region of interest" description="Disordered" evidence="1">
    <location>
        <begin position="27"/>
        <end position="53"/>
    </location>
</feature>
<protein>
    <recommendedName>
        <fullName evidence="4">Lipoprotein</fullName>
    </recommendedName>
</protein>
<organism evidence="2 3">
    <name type="scientific">Gemelliphila palaticanis</name>
    <dbReference type="NCBI Taxonomy" id="81950"/>
    <lineage>
        <taxon>Bacteria</taxon>
        <taxon>Bacillati</taxon>
        <taxon>Bacillota</taxon>
        <taxon>Bacilli</taxon>
        <taxon>Bacillales</taxon>
        <taxon>Gemellaceae</taxon>
        <taxon>Gemelliphila</taxon>
    </lineage>
</organism>
<comment type="caution">
    <text evidence="2">The sequence shown here is derived from an EMBL/GenBank/DDBJ whole genome shotgun (WGS) entry which is preliminary data.</text>
</comment>
<dbReference type="EMBL" id="JACBYF010000032">
    <property type="protein sequence ID" value="NYS48136.1"/>
    <property type="molecule type" value="Genomic_DNA"/>
</dbReference>
<dbReference type="RefSeq" id="WP_179941917.1">
    <property type="nucleotide sequence ID" value="NZ_JACBYF010000032.1"/>
</dbReference>
<gene>
    <name evidence="2" type="ORF">HZY85_08120</name>
</gene>
<evidence type="ECO:0000313" key="2">
    <source>
        <dbReference type="EMBL" id="NYS48136.1"/>
    </source>
</evidence>
<evidence type="ECO:0008006" key="4">
    <source>
        <dbReference type="Google" id="ProtNLM"/>
    </source>
</evidence>
<keyword evidence="3" id="KW-1185">Reference proteome</keyword>
<sequence>MNNRNIKFISILFLGLAVLNGCNNNQSANNPTSSNVSSSKEDKKEKVENKQHNKEEAKKLVNDIISFQVNSFDIQKSQFERSIPSGFATLPSLSKNVRKINIGNTGIISIINLSEVVDVYNTYNKNTYNEEDVLKDITDLLKVNDLVTYSELEEKSSDKSDDELKKILEKMGTVIYFKGDKKFAYNIPFGLGGAGMPEAAPESDWIEDGDTLEIPMISPVDKTIVNRMVVKINNKDYSGGSKKSYYYYYDVK</sequence>
<feature type="compositionally biased region" description="Basic and acidic residues" evidence="1">
    <location>
        <begin position="39"/>
        <end position="53"/>
    </location>
</feature>
<accession>A0ABX2T1T0</accession>
<proteinExistence type="predicted"/>
<evidence type="ECO:0000313" key="3">
    <source>
        <dbReference type="Proteomes" id="UP000531840"/>
    </source>
</evidence>
<evidence type="ECO:0000256" key="1">
    <source>
        <dbReference type="SAM" id="MobiDB-lite"/>
    </source>
</evidence>
<reference evidence="2 3" key="1">
    <citation type="submission" date="2020-07" db="EMBL/GenBank/DDBJ databases">
        <title>MOT database genomes.</title>
        <authorList>
            <person name="Joseph S."/>
            <person name="Aduse-Opoku J."/>
            <person name="Hashim A."/>
            <person name="Wade W."/>
            <person name="Curtis M."/>
        </authorList>
    </citation>
    <scope>NUCLEOTIDE SEQUENCE [LARGE SCALE GENOMIC DNA]</scope>
    <source>
        <strain evidence="2 3">CIP 106318</strain>
    </source>
</reference>
<name>A0ABX2T1T0_9BACL</name>